<evidence type="ECO:0000313" key="3">
    <source>
        <dbReference type="Proteomes" id="UP000276133"/>
    </source>
</evidence>
<evidence type="ECO:0000313" key="2">
    <source>
        <dbReference type="EMBL" id="RNA43898.1"/>
    </source>
</evidence>
<feature type="region of interest" description="Disordered" evidence="1">
    <location>
        <begin position="137"/>
        <end position="160"/>
    </location>
</feature>
<sequence length="160" mass="17717">MIKKGLQPTTDIQIQQTTESNTMRISGHKVLKVPSSICDSSSKKNAISTQLEWTYETQVSNTVPKGIESDESEVEEEFVPKRAKIESMSQEISDKEIRSCDQCGAQMMKRMLGTVQTAIDSAKNLGRDFGRPNLKRTATLAARPAAKNLDRKEAGKIKEG</sequence>
<organism evidence="2 3">
    <name type="scientific">Brachionus plicatilis</name>
    <name type="common">Marine rotifer</name>
    <name type="synonym">Brachionus muelleri</name>
    <dbReference type="NCBI Taxonomy" id="10195"/>
    <lineage>
        <taxon>Eukaryota</taxon>
        <taxon>Metazoa</taxon>
        <taxon>Spiralia</taxon>
        <taxon>Gnathifera</taxon>
        <taxon>Rotifera</taxon>
        <taxon>Eurotatoria</taxon>
        <taxon>Monogononta</taxon>
        <taxon>Pseudotrocha</taxon>
        <taxon>Ploima</taxon>
        <taxon>Brachionidae</taxon>
        <taxon>Brachionus</taxon>
    </lineage>
</organism>
<keyword evidence="3" id="KW-1185">Reference proteome</keyword>
<reference evidence="2 3" key="1">
    <citation type="journal article" date="2018" name="Sci. Rep.">
        <title>Genomic signatures of local adaptation to the degree of environmental predictability in rotifers.</title>
        <authorList>
            <person name="Franch-Gras L."/>
            <person name="Hahn C."/>
            <person name="Garcia-Roger E.M."/>
            <person name="Carmona M.J."/>
            <person name="Serra M."/>
            <person name="Gomez A."/>
        </authorList>
    </citation>
    <scope>NUCLEOTIDE SEQUENCE [LARGE SCALE GENOMIC DNA]</scope>
    <source>
        <strain evidence="2">HYR1</strain>
    </source>
</reference>
<gene>
    <name evidence="2" type="ORF">BpHYR1_026157</name>
</gene>
<dbReference type="AlphaFoldDB" id="A0A3M7T7T0"/>
<dbReference type="EMBL" id="REGN01000173">
    <property type="protein sequence ID" value="RNA43898.1"/>
    <property type="molecule type" value="Genomic_DNA"/>
</dbReference>
<dbReference type="Proteomes" id="UP000276133">
    <property type="component" value="Unassembled WGS sequence"/>
</dbReference>
<evidence type="ECO:0000256" key="1">
    <source>
        <dbReference type="SAM" id="MobiDB-lite"/>
    </source>
</evidence>
<protein>
    <submittedName>
        <fullName evidence="2">Uncharacterized protein</fullName>
    </submittedName>
</protein>
<feature type="compositionally biased region" description="Basic and acidic residues" evidence="1">
    <location>
        <begin position="148"/>
        <end position="160"/>
    </location>
</feature>
<name>A0A3M7T7T0_BRAPC</name>
<accession>A0A3M7T7T0</accession>
<proteinExistence type="predicted"/>
<comment type="caution">
    <text evidence="2">The sequence shown here is derived from an EMBL/GenBank/DDBJ whole genome shotgun (WGS) entry which is preliminary data.</text>
</comment>